<dbReference type="AlphaFoldDB" id="A0AAD7CFX0"/>
<gene>
    <name evidence="2" type="ORF">FB45DRAFT_1019760</name>
</gene>
<feature type="region of interest" description="Disordered" evidence="1">
    <location>
        <begin position="148"/>
        <end position="246"/>
    </location>
</feature>
<organism evidence="2 3">
    <name type="scientific">Roridomyces roridus</name>
    <dbReference type="NCBI Taxonomy" id="1738132"/>
    <lineage>
        <taxon>Eukaryota</taxon>
        <taxon>Fungi</taxon>
        <taxon>Dikarya</taxon>
        <taxon>Basidiomycota</taxon>
        <taxon>Agaricomycotina</taxon>
        <taxon>Agaricomycetes</taxon>
        <taxon>Agaricomycetidae</taxon>
        <taxon>Agaricales</taxon>
        <taxon>Marasmiineae</taxon>
        <taxon>Mycenaceae</taxon>
        <taxon>Roridomyces</taxon>
    </lineage>
</organism>
<feature type="compositionally biased region" description="Basic and acidic residues" evidence="1">
    <location>
        <begin position="148"/>
        <end position="158"/>
    </location>
</feature>
<reference evidence="2" key="1">
    <citation type="submission" date="2023-03" db="EMBL/GenBank/DDBJ databases">
        <title>Massive genome expansion in bonnet fungi (Mycena s.s.) driven by repeated elements and novel gene families across ecological guilds.</title>
        <authorList>
            <consortium name="Lawrence Berkeley National Laboratory"/>
            <person name="Harder C.B."/>
            <person name="Miyauchi S."/>
            <person name="Viragh M."/>
            <person name="Kuo A."/>
            <person name="Thoen E."/>
            <person name="Andreopoulos B."/>
            <person name="Lu D."/>
            <person name="Skrede I."/>
            <person name="Drula E."/>
            <person name="Henrissat B."/>
            <person name="Morin E."/>
            <person name="Kohler A."/>
            <person name="Barry K."/>
            <person name="LaButti K."/>
            <person name="Morin E."/>
            <person name="Salamov A."/>
            <person name="Lipzen A."/>
            <person name="Mereny Z."/>
            <person name="Hegedus B."/>
            <person name="Baldrian P."/>
            <person name="Stursova M."/>
            <person name="Weitz H."/>
            <person name="Taylor A."/>
            <person name="Grigoriev I.V."/>
            <person name="Nagy L.G."/>
            <person name="Martin F."/>
            <person name="Kauserud H."/>
        </authorList>
    </citation>
    <scope>NUCLEOTIDE SEQUENCE</scope>
    <source>
        <strain evidence="2">9284</strain>
    </source>
</reference>
<protein>
    <submittedName>
        <fullName evidence="2">Uncharacterized protein</fullName>
    </submittedName>
</protein>
<evidence type="ECO:0000313" key="3">
    <source>
        <dbReference type="Proteomes" id="UP001221142"/>
    </source>
</evidence>
<evidence type="ECO:0000256" key="1">
    <source>
        <dbReference type="SAM" id="MobiDB-lite"/>
    </source>
</evidence>
<sequence length="349" mass="37848">MPPKHKPPTLRAHSRTGSATKLNGSTTKLPTNLQFTQKKPPPRQKPYQPHQPKARAGFHIATHADEEEEEDEEWISSTSGAMTPNHDPDTDVDDDVAGPPVVAATSKIQGELRRVPTATLDNRRAPDGAELHRVVTARLSDFDDAARRNGSSHFDDGPAQRAAHKSKRPLSTHSVVRTELRPHPLIRGQSYGQPATLTPKPSPLEPVAVTEEAEASGQLSTSPTSTSPSSPYPTLNRRSSVSSAHSVATLATPYSPHLQRAPRNRTFSTLSAASSSAALSSLAHFPTGSRHQPSHVLAFFSPPHPVPVEAIHPLLPPPYVHNHLTVVARRTPIHDAFDRVVRARQSVRA</sequence>
<dbReference type="Proteomes" id="UP001221142">
    <property type="component" value="Unassembled WGS sequence"/>
</dbReference>
<feature type="compositionally biased region" description="Polar residues" evidence="1">
    <location>
        <begin position="15"/>
        <end position="36"/>
    </location>
</feature>
<comment type="caution">
    <text evidence="2">The sequence shown here is derived from an EMBL/GenBank/DDBJ whole genome shotgun (WGS) entry which is preliminary data.</text>
</comment>
<accession>A0AAD7CFX0</accession>
<feature type="compositionally biased region" description="Basic residues" evidence="1">
    <location>
        <begin position="1"/>
        <end position="14"/>
    </location>
</feature>
<dbReference type="EMBL" id="JARKIF010000002">
    <property type="protein sequence ID" value="KAJ7647527.1"/>
    <property type="molecule type" value="Genomic_DNA"/>
</dbReference>
<name>A0AAD7CFX0_9AGAR</name>
<feature type="compositionally biased region" description="Low complexity" evidence="1">
    <location>
        <begin position="220"/>
        <end position="246"/>
    </location>
</feature>
<proteinExistence type="predicted"/>
<feature type="region of interest" description="Disordered" evidence="1">
    <location>
        <begin position="1"/>
        <end position="98"/>
    </location>
</feature>
<keyword evidence="3" id="KW-1185">Reference proteome</keyword>
<feature type="compositionally biased region" description="Acidic residues" evidence="1">
    <location>
        <begin position="65"/>
        <end position="74"/>
    </location>
</feature>
<evidence type="ECO:0000313" key="2">
    <source>
        <dbReference type="EMBL" id="KAJ7647527.1"/>
    </source>
</evidence>